<keyword evidence="3" id="KW-1185">Reference proteome</keyword>
<evidence type="ECO:0008006" key="4">
    <source>
        <dbReference type="Google" id="ProtNLM"/>
    </source>
</evidence>
<evidence type="ECO:0000313" key="3">
    <source>
        <dbReference type="Proteomes" id="UP001210720"/>
    </source>
</evidence>
<dbReference type="RefSeq" id="WP_271432318.1">
    <property type="nucleotide sequence ID" value="NZ_JAQIOY010000003.1"/>
</dbReference>
<name>A0ABT4XSN4_9RHOB</name>
<reference evidence="2 3" key="1">
    <citation type="submission" date="2023-01" db="EMBL/GenBank/DDBJ databases">
        <title>Thalassococcus onchidii sp. nov., isolated from a marine invertebrate from the South China Sea.</title>
        <authorList>
            <person name="Xu S."/>
            <person name="Liu Z."/>
            <person name="Xu Y."/>
        </authorList>
    </citation>
    <scope>NUCLEOTIDE SEQUENCE [LARGE SCALE GENOMIC DNA]</scope>
    <source>
        <strain evidence="2 3">KCTC 32084</strain>
    </source>
</reference>
<dbReference type="EMBL" id="JAQIOY010000003">
    <property type="protein sequence ID" value="MDA7424959.1"/>
    <property type="molecule type" value="Genomic_DNA"/>
</dbReference>
<sequence>MKKITFALLLIFTASAAQAEQCASSKQVAEQIQTRFGEKLSHVGVLPNANVLEIYSHPRTGTWTMLVTLPDRRLSCLLATGTGRASLDLHLASLS</sequence>
<evidence type="ECO:0000313" key="2">
    <source>
        <dbReference type="EMBL" id="MDA7424959.1"/>
    </source>
</evidence>
<organism evidence="2 3">
    <name type="scientific">Thalassococcus lentus</name>
    <dbReference type="NCBI Taxonomy" id="1210524"/>
    <lineage>
        <taxon>Bacteria</taxon>
        <taxon>Pseudomonadati</taxon>
        <taxon>Pseudomonadota</taxon>
        <taxon>Alphaproteobacteria</taxon>
        <taxon>Rhodobacterales</taxon>
        <taxon>Roseobacteraceae</taxon>
        <taxon>Thalassococcus</taxon>
    </lineage>
</organism>
<accession>A0ABT4XSN4</accession>
<comment type="caution">
    <text evidence="2">The sequence shown here is derived from an EMBL/GenBank/DDBJ whole genome shotgun (WGS) entry which is preliminary data.</text>
</comment>
<protein>
    <recommendedName>
        <fullName evidence="4">Lipoprotein</fullName>
    </recommendedName>
</protein>
<feature type="signal peptide" evidence="1">
    <location>
        <begin position="1"/>
        <end position="19"/>
    </location>
</feature>
<dbReference type="Proteomes" id="UP001210720">
    <property type="component" value="Unassembled WGS sequence"/>
</dbReference>
<proteinExistence type="predicted"/>
<keyword evidence="1" id="KW-0732">Signal</keyword>
<gene>
    <name evidence="2" type="ORF">PFY00_09495</name>
</gene>
<feature type="chain" id="PRO_5047176651" description="Lipoprotein" evidence="1">
    <location>
        <begin position="20"/>
        <end position="95"/>
    </location>
</feature>
<evidence type="ECO:0000256" key="1">
    <source>
        <dbReference type="SAM" id="SignalP"/>
    </source>
</evidence>